<evidence type="ECO:0000313" key="2">
    <source>
        <dbReference type="Proteomes" id="UP001460888"/>
    </source>
</evidence>
<name>A0ABV2B2B3_9GAMM</name>
<gene>
    <name evidence="1" type="ORF">SADO_12228</name>
</gene>
<dbReference type="Proteomes" id="UP001460888">
    <property type="component" value="Unassembled WGS sequence"/>
</dbReference>
<organism evidence="1 2">
    <name type="scientific">Salinisphaera dokdonensis CL-ES53</name>
    <dbReference type="NCBI Taxonomy" id="1304272"/>
    <lineage>
        <taxon>Bacteria</taxon>
        <taxon>Pseudomonadati</taxon>
        <taxon>Pseudomonadota</taxon>
        <taxon>Gammaproteobacteria</taxon>
        <taxon>Salinisphaerales</taxon>
        <taxon>Salinisphaeraceae</taxon>
        <taxon>Salinisphaera</taxon>
    </lineage>
</organism>
<reference evidence="1 2" key="1">
    <citation type="submission" date="2013-03" db="EMBL/GenBank/DDBJ databases">
        <title>Salinisphaera dokdonensis CL-ES53 Genome Sequencing.</title>
        <authorList>
            <person name="Li C."/>
            <person name="Lai Q."/>
            <person name="Shao Z."/>
        </authorList>
    </citation>
    <scope>NUCLEOTIDE SEQUENCE [LARGE SCALE GENOMIC DNA]</scope>
    <source>
        <strain evidence="1 2">CL-ES53</strain>
    </source>
</reference>
<sequence>MLSGNGMGTDLFKNRHLFLTADDRSMLSDMYAYADSQGADLNYVDSVAYDLADYRRKDNGRIVANANNGNRFDSEGHQKTFSFIEADAATAERIKNSDALNSTRFDLGFLEFHLDPGYDFNHTTDFDFLEAMVTKFSDSDQAQTTGLPSKFQTHTSNGANAYEVHYSEEVVLEPYTVDHASGDAAQQGLDKTQSIVDEIRAGMQDGRLLKAQFWLGLLR</sequence>
<proteinExistence type="predicted"/>
<evidence type="ECO:0000313" key="1">
    <source>
        <dbReference type="EMBL" id="MES1930019.1"/>
    </source>
</evidence>
<keyword evidence="2" id="KW-1185">Reference proteome</keyword>
<accession>A0ABV2B2B3</accession>
<protein>
    <submittedName>
        <fullName evidence="1">Uncharacterized protein</fullName>
    </submittedName>
</protein>
<comment type="caution">
    <text evidence="1">The sequence shown here is derived from an EMBL/GenBank/DDBJ whole genome shotgun (WGS) entry which is preliminary data.</text>
</comment>
<dbReference type="EMBL" id="APND01000004">
    <property type="protein sequence ID" value="MES1930019.1"/>
    <property type="molecule type" value="Genomic_DNA"/>
</dbReference>